<comment type="similarity">
    <text evidence="2">Belongs to the ABC transporter superfamily.</text>
</comment>
<comment type="subcellular location">
    <subcellularLocation>
        <location evidence="1">Cell membrane</location>
        <topology evidence="1">Peripheral membrane protein</topology>
    </subcellularLocation>
</comment>
<evidence type="ECO:0000256" key="6">
    <source>
        <dbReference type="ARBA" id="ARBA00022840"/>
    </source>
</evidence>
<keyword evidence="10" id="KW-1185">Reference proteome</keyword>
<dbReference type="PANTHER" id="PTHR43166:SF35">
    <property type="entry name" value="L-CYSTINE IMPORT ATP-BINDING PROTEIN TCYN"/>
    <property type="match status" value="1"/>
</dbReference>
<dbReference type="PANTHER" id="PTHR43166">
    <property type="entry name" value="AMINO ACID IMPORT ATP-BINDING PROTEIN"/>
    <property type="match status" value="1"/>
</dbReference>
<sequence>MVERNHPALKIENLHKSFAGLEVLRGVSLEARRGDVISVIGSSGSGKSTLLRCINLLERPDQGRITIDGEELRLKPSRKGGLQPVDRRQLERLRTGLGMVFQSFNLWAHRTVIENLIEAPVHVQGVARREAIEKAEAMLAKVGLSEKRDAYPAFLSGGQQQRAAIARALCMDPAVMLFDEPTSALDPELVGEVLKVIRDLAEEGRTMLLVTHEMAFARDVSSQVIFLDKGEIAEQGSPQQIFDAPQTERARAFTSGFARASSPPKDQVP</sequence>
<keyword evidence="7" id="KW-0472">Membrane</keyword>
<dbReference type="PIRSF" id="PIRSF039085">
    <property type="entry name" value="ABC_ATPase_HisP"/>
    <property type="match status" value="1"/>
</dbReference>
<comment type="caution">
    <text evidence="9">The sequence shown here is derived from an EMBL/GenBank/DDBJ whole genome shotgun (WGS) entry which is preliminary data.</text>
</comment>
<dbReference type="CDD" id="cd03262">
    <property type="entry name" value="ABC_HisP_GlnQ"/>
    <property type="match status" value="1"/>
</dbReference>
<reference evidence="10" key="1">
    <citation type="journal article" date="2019" name="Int. J. Syst. Evol. Microbiol.">
        <title>The Global Catalogue of Microorganisms (GCM) 10K type strain sequencing project: providing services to taxonomists for standard genome sequencing and annotation.</title>
        <authorList>
            <consortium name="The Broad Institute Genomics Platform"/>
            <consortium name="The Broad Institute Genome Sequencing Center for Infectious Disease"/>
            <person name="Wu L."/>
            <person name="Ma J."/>
        </authorList>
    </citation>
    <scope>NUCLEOTIDE SEQUENCE [LARGE SCALE GENOMIC DNA]</scope>
    <source>
        <strain evidence="10">CG52</strain>
    </source>
</reference>
<organism evidence="9 10">
    <name type="scientific">Rhizobium helianthi</name>
    <dbReference type="NCBI Taxonomy" id="1132695"/>
    <lineage>
        <taxon>Bacteria</taxon>
        <taxon>Pseudomonadati</taxon>
        <taxon>Pseudomonadota</taxon>
        <taxon>Alphaproteobacteria</taxon>
        <taxon>Hyphomicrobiales</taxon>
        <taxon>Rhizobiaceae</taxon>
        <taxon>Rhizobium/Agrobacterium group</taxon>
        <taxon>Rhizobium</taxon>
    </lineage>
</organism>
<dbReference type="GO" id="GO:0005524">
    <property type="term" value="F:ATP binding"/>
    <property type="evidence" value="ECO:0007669"/>
    <property type="project" value="UniProtKB-KW"/>
</dbReference>
<dbReference type="PROSITE" id="PS50893">
    <property type="entry name" value="ABC_TRANSPORTER_2"/>
    <property type="match status" value="1"/>
</dbReference>
<evidence type="ECO:0000256" key="7">
    <source>
        <dbReference type="ARBA" id="ARBA00023136"/>
    </source>
</evidence>
<dbReference type="InterPro" id="IPR027417">
    <property type="entry name" value="P-loop_NTPase"/>
</dbReference>
<dbReference type="InterPro" id="IPR003593">
    <property type="entry name" value="AAA+_ATPase"/>
</dbReference>
<evidence type="ECO:0000256" key="3">
    <source>
        <dbReference type="ARBA" id="ARBA00022448"/>
    </source>
</evidence>
<dbReference type="RefSeq" id="WP_377402797.1">
    <property type="nucleotide sequence ID" value="NZ_JBHUEQ010000025.1"/>
</dbReference>
<proteinExistence type="inferred from homology"/>
<dbReference type="Gene3D" id="3.40.50.300">
    <property type="entry name" value="P-loop containing nucleotide triphosphate hydrolases"/>
    <property type="match status" value="1"/>
</dbReference>
<dbReference type="InterPro" id="IPR003439">
    <property type="entry name" value="ABC_transporter-like_ATP-bd"/>
</dbReference>
<dbReference type="InterPro" id="IPR030679">
    <property type="entry name" value="ABC_ATPase_HisP-typ"/>
</dbReference>
<evidence type="ECO:0000256" key="4">
    <source>
        <dbReference type="ARBA" id="ARBA00022475"/>
    </source>
</evidence>
<accession>A0ABW4M8V3</accession>
<evidence type="ECO:0000256" key="1">
    <source>
        <dbReference type="ARBA" id="ARBA00004202"/>
    </source>
</evidence>
<dbReference type="Proteomes" id="UP001597322">
    <property type="component" value="Unassembled WGS sequence"/>
</dbReference>
<evidence type="ECO:0000256" key="5">
    <source>
        <dbReference type="ARBA" id="ARBA00022741"/>
    </source>
</evidence>
<dbReference type="InterPro" id="IPR050086">
    <property type="entry name" value="MetN_ABC_transporter-like"/>
</dbReference>
<gene>
    <name evidence="9" type="ORF">ACFSE1_14350</name>
</gene>
<dbReference type="SMART" id="SM00382">
    <property type="entry name" value="AAA"/>
    <property type="match status" value="1"/>
</dbReference>
<dbReference type="EMBL" id="JBHUEQ010000025">
    <property type="protein sequence ID" value="MFD1746651.1"/>
    <property type="molecule type" value="Genomic_DNA"/>
</dbReference>
<keyword evidence="3" id="KW-0813">Transport</keyword>
<dbReference type="PROSITE" id="PS00211">
    <property type="entry name" value="ABC_TRANSPORTER_1"/>
    <property type="match status" value="1"/>
</dbReference>
<dbReference type="Pfam" id="PF00005">
    <property type="entry name" value="ABC_tran"/>
    <property type="match status" value="1"/>
</dbReference>
<evidence type="ECO:0000313" key="10">
    <source>
        <dbReference type="Proteomes" id="UP001597322"/>
    </source>
</evidence>
<name>A0ABW4M8V3_9HYPH</name>
<evidence type="ECO:0000256" key="2">
    <source>
        <dbReference type="ARBA" id="ARBA00005417"/>
    </source>
</evidence>
<keyword evidence="6 9" id="KW-0067">ATP-binding</keyword>
<evidence type="ECO:0000313" key="9">
    <source>
        <dbReference type="EMBL" id="MFD1746651.1"/>
    </source>
</evidence>
<feature type="domain" description="ABC transporter" evidence="8">
    <location>
        <begin position="9"/>
        <end position="254"/>
    </location>
</feature>
<dbReference type="InterPro" id="IPR017871">
    <property type="entry name" value="ABC_transporter-like_CS"/>
</dbReference>
<evidence type="ECO:0000259" key="8">
    <source>
        <dbReference type="PROSITE" id="PS50893"/>
    </source>
</evidence>
<keyword evidence="4" id="KW-1003">Cell membrane</keyword>
<dbReference type="SUPFAM" id="SSF52540">
    <property type="entry name" value="P-loop containing nucleoside triphosphate hydrolases"/>
    <property type="match status" value="1"/>
</dbReference>
<keyword evidence="5" id="KW-0547">Nucleotide-binding</keyword>
<protein>
    <submittedName>
        <fullName evidence="9">ABC transporter ATP-binding protein</fullName>
    </submittedName>
</protein>